<dbReference type="EMBL" id="CP019479">
    <property type="protein sequence ID" value="UQC88411.1"/>
    <property type="molecule type" value="Genomic_DNA"/>
</dbReference>
<feature type="region of interest" description="Disordered" evidence="2">
    <location>
        <begin position="619"/>
        <end position="736"/>
    </location>
</feature>
<feature type="compositionally biased region" description="Polar residues" evidence="2">
    <location>
        <begin position="396"/>
        <end position="407"/>
    </location>
</feature>
<evidence type="ECO:0000256" key="1">
    <source>
        <dbReference type="SAM" id="Coils"/>
    </source>
</evidence>
<dbReference type="KEGG" id="clup:CLUP02_13935"/>
<keyword evidence="6" id="KW-1185">Reference proteome</keyword>
<feature type="region of interest" description="Disordered" evidence="2">
    <location>
        <begin position="386"/>
        <end position="418"/>
    </location>
</feature>
<evidence type="ECO:0000256" key="2">
    <source>
        <dbReference type="SAM" id="MobiDB-lite"/>
    </source>
</evidence>
<dbReference type="SMART" id="SM00555">
    <property type="entry name" value="GIT"/>
    <property type="match status" value="2"/>
</dbReference>
<feature type="compositionally biased region" description="Polar residues" evidence="2">
    <location>
        <begin position="685"/>
        <end position="700"/>
    </location>
</feature>
<dbReference type="Pfam" id="PF23742">
    <property type="entry name" value="VBS_C3G9"/>
    <property type="match status" value="1"/>
</dbReference>
<dbReference type="RefSeq" id="XP_049150016.1">
    <property type="nucleotide sequence ID" value="XM_049292870.1"/>
</dbReference>
<keyword evidence="1" id="KW-0175">Coiled coil</keyword>
<feature type="region of interest" description="Disordered" evidence="2">
    <location>
        <begin position="1085"/>
        <end position="1104"/>
    </location>
</feature>
<accession>A0A9Q8T3A5</accession>
<dbReference type="InterPro" id="IPR039892">
    <property type="entry name" value="Spa2/Sph1"/>
</dbReference>
<dbReference type="InterPro" id="IPR056439">
    <property type="entry name" value="VBS_C3G9"/>
</dbReference>
<feature type="domain" description="GIT Spa2 homology (SHD)" evidence="4">
    <location>
        <begin position="586"/>
        <end position="616"/>
    </location>
</feature>
<protein>
    <recommendedName>
        <fullName evidence="4">GIT Spa2 homology (SHD) domain-containing protein</fullName>
    </recommendedName>
</protein>
<evidence type="ECO:0000259" key="4">
    <source>
        <dbReference type="SMART" id="SM00555"/>
    </source>
</evidence>
<dbReference type="GO" id="GO:0005826">
    <property type="term" value="C:actomyosin contractile ring"/>
    <property type="evidence" value="ECO:0007669"/>
    <property type="project" value="TreeGrafter"/>
</dbReference>
<evidence type="ECO:0000313" key="5">
    <source>
        <dbReference type="EMBL" id="UQC88411.1"/>
    </source>
</evidence>
<dbReference type="Proteomes" id="UP000830671">
    <property type="component" value="Chromosome 7"/>
</dbReference>
<feature type="coiled-coil region" evidence="1">
    <location>
        <begin position="740"/>
        <end position="774"/>
    </location>
</feature>
<feature type="transmembrane region" description="Helical" evidence="3">
    <location>
        <begin position="211"/>
        <end position="232"/>
    </location>
</feature>
<feature type="transmembrane region" description="Helical" evidence="3">
    <location>
        <begin position="185"/>
        <end position="204"/>
    </location>
</feature>
<sequence>MIPGGDPKEIDHRTTTVESRNIIMGNFARYISTRGTRHDNGGLCSPASFPLLHPPYPFPAAAPFPLPLRLPAKVRTSSSAQSSPLPLQMLPTTIISAFSPLNVPTYPLPMFVAQILPSPPPPSPQCIPQNPLDSPIHAPFFAPNPKGGRAPAAPPSASSIGSIGRGIPASHLDVSCFTTSVADSALVLLLYPYVVGLAACALFCVALEFLLYFQAALCILSHVFSAAFAFSLHPPPSEYPPLTRHFILPPCHAVSHPPPVRTLTLERQRIGRNKNPFLPFPPLYRNISLPACDTFLDRLQYFLYSPPRLLNLNLNRTQSCWHTRPTFNRHTPNTESERKVLRQYVFRLAFGFPPWFWYEGGEENPPPSRFRYSLCSLRRVSVLSTACRSSTREHTPPQNLPRSTMNGRNAPLSPVSLGGSEWSVGKYPNINDDPYAKNRGNIVSPPNSGGSNGAMNGNFPPGPRSAGGPSPPPSVGRSSNGTNMYARSESGRSIREEQAEGILGEHYVALKNYLNGGSGGKPTPPNKARDKLLRLSSVQFLELSTDVFDELLRRQSLGRRPSGPGGQGPPPYLMPESNFHPKRNQARQKLSSLGPPRFRDLATDVFCELERRFPRFAAGDIPRVGSPVSVRSQATVNGNGYPRSQSRMRRPSDASSMRGGPPPPDPYGVPPSPGMPPNGDYNRPMQKQFQSNTIVPNKSTMVEEDDDGSPNEDEEAFGLERTATNRSKRSEVTERSAVASEADKKLLDEYQTQVRDLREKLDVMEDAMKKKDDELNSVLDGERSRSTAANMEKKEFSDLRLGLENKLAEAQDLNASLKQELDRMRDEHANESRQLRDQMDELRLSSAAAGAANSGNADRELQMENQQLRQSLQEQQQVTEEARREAREFLREMKMLSQQSGSTWQKQEELEKTIEQLEAEVRDWRNRYARTKTQLRSMRASSLGLTVEQDASKYIREKGFAQDGGAVKDVHVTKFQIAIDELLQRARAENPDTVIDAMKQVVVSVRRITKDIDEGVATNEELAQQRSKLKGKISSTANHLITTSKNFASSAGITPVSLLDAAATHLVAAIVDLLRVAKIRSTPAGELEDEDDGTITPVDSTGFFSPRTASRQESIIQESLPPLGQAPAPFRGLGGGRTSMDSSAYSPINSPRQSADAYNQARGANGMNGMNGMGGFAGMNQNGPANGYGNAMRQQDNRAEDLKIYLEDQTAILVQNIQNLVGSIRSDAAINQITSEINGIVEVVDKVIGETEASGNGSMITRLVACRDRLLEASDRGMDIDRGQDVGATGRNDREWRMWTQTLPPIAFEIARETKELVQRVDRMVSNGDDDFS</sequence>
<evidence type="ECO:0000256" key="3">
    <source>
        <dbReference type="SAM" id="Phobius"/>
    </source>
</evidence>
<evidence type="ECO:0000313" key="6">
    <source>
        <dbReference type="Proteomes" id="UP000830671"/>
    </source>
</evidence>
<dbReference type="Pfam" id="PF08518">
    <property type="entry name" value="GIT_SHD"/>
    <property type="match status" value="2"/>
</dbReference>
<name>A0A9Q8T3A5_9PEZI</name>
<gene>
    <name evidence="5" type="ORF">CLUP02_13935</name>
</gene>
<dbReference type="InterPro" id="IPR013724">
    <property type="entry name" value="GIT_SHD"/>
</dbReference>
<dbReference type="GO" id="GO:0005078">
    <property type="term" value="F:MAP-kinase scaffold activity"/>
    <property type="evidence" value="ECO:0007669"/>
    <property type="project" value="TreeGrafter"/>
</dbReference>
<dbReference type="PANTHER" id="PTHR21601">
    <property type="entry name" value="SPA2 PROTEIN"/>
    <property type="match status" value="1"/>
</dbReference>
<feature type="compositionally biased region" description="Low complexity" evidence="2">
    <location>
        <begin position="440"/>
        <end position="468"/>
    </location>
</feature>
<feature type="region of interest" description="Disordered" evidence="2">
    <location>
        <begin position="433"/>
        <end position="494"/>
    </location>
</feature>
<reference evidence="5" key="1">
    <citation type="journal article" date="2021" name="Mol. Plant Microbe Interact.">
        <title>Complete Genome Sequence of the Plant-Pathogenic Fungus Colletotrichum lupini.</title>
        <authorList>
            <person name="Baroncelli R."/>
            <person name="Pensec F."/>
            <person name="Da Lio D."/>
            <person name="Boufleur T."/>
            <person name="Vicente I."/>
            <person name="Sarrocco S."/>
            <person name="Picot A."/>
            <person name="Baraldi E."/>
            <person name="Sukno S."/>
            <person name="Thon M."/>
            <person name="Le Floch G."/>
        </authorList>
    </citation>
    <scope>NUCLEOTIDE SEQUENCE</scope>
    <source>
        <strain evidence="5">IMI 504893</strain>
    </source>
</reference>
<dbReference type="GO" id="GO:1902716">
    <property type="term" value="C:cell cortex of growing cell tip"/>
    <property type="evidence" value="ECO:0007669"/>
    <property type="project" value="TreeGrafter"/>
</dbReference>
<proteinExistence type="predicted"/>
<feature type="compositionally biased region" description="Acidic residues" evidence="2">
    <location>
        <begin position="702"/>
        <end position="717"/>
    </location>
</feature>
<feature type="domain" description="GIT Spa2 homology (SHD)" evidence="4">
    <location>
        <begin position="528"/>
        <end position="558"/>
    </location>
</feature>
<feature type="region of interest" description="Disordered" evidence="2">
    <location>
        <begin position="554"/>
        <end position="597"/>
    </location>
</feature>
<keyword evidence="3" id="KW-0812">Transmembrane</keyword>
<feature type="coiled-coil region" evidence="1">
    <location>
        <begin position="800"/>
        <end position="934"/>
    </location>
</feature>
<keyword evidence="3" id="KW-0472">Membrane</keyword>
<feature type="compositionally biased region" description="Pro residues" evidence="2">
    <location>
        <begin position="660"/>
        <end position="676"/>
    </location>
</feature>
<feature type="compositionally biased region" description="Polar residues" evidence="2">
    <location>
        <begin position="629"/>
        <end position="645"/>
    </location>
</feature>
<dbReference type="PANTHER" id="PTHR21601:SF0">
    <property type="entry name" value="PROTEIN SPA2-RELATED"/>
    <property type="match status" value="1"/>
</dbReference>
<dbReference type="GeneID" id="73347880"/>
<keyword evidence="3" id="KW-1133">Transmembrane helix</keyword>
<organism evidence="5 6">
    <name type="scientific">Colletotrichum lupini</name>
    <dbReference type="NCBI Taxonomy" id="145971"/>
    <lineage>
        <taxon>Eukaryota</taxon>
        <taxon>Fungi</taxon>
        <taxon>Dikarya</taxon>
        <taxon>Ascomycota</taxon>
        <taxon>Pezizomycotina</taxon>
        <taxon>Sordariomycetes</taxon>
        <taxon>Hypocreomycetidae</taxon>
        <taxon>Glomerellales</taxon>
        <taxon>Glomerellaceae</taxon>
        <taxon>Colletotrichum</taxon>
        <taxon>Colletotrichum acutatum species complex</taxon>
    </lineage>
</organism>